<feature type="transmembrane region" description="Helical" evidence="14">
    <location>
        <begin position="63"/>
        <end position="80"/>
    </location>
</feature>
<dbReference type="AlphaFoldDB" id="A0A5B8M5G2"/>
<sequence length="221" mass="24407">MSDSSEHPAHAHPRLKQGKGRMEAISDGVFAVAMTLLVLDLAIPFTKGTRGDLLGALVHEWPGYLGFLVSFATIGAIWLGHNTMTEYLERVDPVLLRLNLLLLFFVCLLPFATGLLAEFMKAEGAERVASVSYGILLLLCSVLLSAVWRYAVRAKLVNPDLADDEISLLTTRLTPGLGGYVLLILLGVFFPKISVFGYLLVAVFLLLPFRPTLRRGDRRRR</sequence>
<feature type="transmembrane region" description="Helical" evidence="14">
    <location>
        <begin position="131"/>
        <end position="152"/>
    </location>
</feature>
<evidence type="ECO:0000256" key="10">
    <source>
        <dbReference type="ARBA" id="ARBA00023136"/>
    </source>
</evidence>
<feature type="region of interest" description="Disordered" evidence="13">
    <location>
        <begin position="1"/>
        <end position="20"/>
    </location>
</feature>
<feature type="transmembrane region" description="Helical" evidence="14">
    <location>
        <begin position="173"/>
        <end position="190"/>
    </location>
</feature>
<dbReference type="Proteomes" id="UP000320216">
    <property type="component" value="Chromosome"/>
</dbReference>
<feature type="transmembrane region" description="Helical" evidence="14">
    <location>
        <begin position="100"/>
        <end position="119"/>
    </location>
</feature>
<evidence type="ECO:0000256" key="2">
    <source>
        <dbReference type="ARBA" id="ARBA00006920"/>
    </source>
</evidence>
<keyword evidence="6" id="KW-0631">Potassium channel</keyword>
<evidence type="ECO:0000256" key="1">
    <source>
        <dbReference type="ARBA" id="ARBA00004141"/>
    </source>
</evidence>
<evidence type="ECO:0000313" key="15">
    <source>
        <dbReference type="EMBL" id="QDZ15431.1"/>
    </source>
</evidence>
<comment type="subcellular location">
    <subcellularLocation>
        <location evidence="1">Membrane</location>
        <topology evidence="1">Multi-pass membrane protein</topology>
    </subcellularLocation>
</comment>
<evidence type="ECO:0000256" key="6">
    <source>
        <dbReference type="ARBA" id="ARBA00022826"/>
    </source>
</evidence>
<organism evidence="15 16">
    <name type="scientific">Humibacter ginsenosidimutans</name>
    <dbReference type="NCBI Taxonomy" id="2599293"/>
    <lineage>
        <taxon>Bacteria</taxon>
        <taxon>Bacillati</taxon>
        <taxon>Actinomycetota</taxon>
        <taxon>Actinomycetes</taxon>
        <taxon>Micrococcales</taxon>
        <taxon>Microbacteriaceae</taxon>
        <taxon>Humibacter</taxon>
    </lineage>
</organism>
<keyword evidence="8 14" id="KW-1133">Transmembrane helix</keyword>
<evidence type="ECO:0000256" key="4">
    <source>
        <dbReference type="ARBA" id="ARBA00022538"/>
    </source>
</evidence>
<protein>
    <submittedName>
        <fullName evidence="15">DUF1211 domain-containing protein</fullName>
    </submittedName>
</protein>
<keyword evidence="5 14" id="KW-0812">Transmembrane</keyword>
<dbReference type="GO" id="GO:0005267">
    <property type="term" value="F:potassium channel activity"/>
    <property type="evidence" value="ECO:0007669"/>
    <property type="project" value="UniProtKB-KW"/>
</dbReference>
<accession>A0A5B8M5G2</accession>
<dbReference type="KEGG" id="huw:FPZ11_12295"/>
<dbReference type="EMBL" id="CP042305">
    <property type="protein sequence ID" value="QDZ15431.1"/>
    <property type="molecule type" value="Genomic_DNA"/>
</dbReference>
<dbReference type="RefSeq" id="WP_146321302.1">
    <property type="nucleotide sequence ID" value="NZ_CP042305.1"/>
</dbReference>
<dbReference type="GO" id="GO:0015252">
    <property type="term" value="F:proton channel activity"/>
    <property type="evidence" value="ECO:0007669"/>
    <property type="project" value="InterPro"/>
</dbReference>
<comment type="similarity">
    <text evidence="2">Belongs to the TMEM175 family.</text>
</comment>
<dbReference type="PANTHER" id="PTHR31462:SF5">
    <property type="entry name" value="ENDOSOMAL_LYSOSOMAL PROTON CHANNEL TMEM175"/>
    <property type="match status" value="1"/>
</dbReference>
<dbReference type="InterPro" id="IPR010617">
    <property type="entry name" value="TMEM175-like"/>
</dbReference>
<evidence type="ECO:0000256" key="7">
    <source>
        <dbReference type="ARBA" id="ARBA00022958"/>
    </source>
</evidence>
<dbReference type="Pfam" id="PF06736">
    <property type="entry name" value="TMEM175"/>
    <property type="match status" value="1"/>
</dbReference>
<feature type="compositionally biased region" description="Basic residues" evidence="13">
    <location>
        <begin position="10"/>
        <end position="19"/>
    </location>
</feature>
<evidence type="ECO:0000256" key="8">
    <source>
        <dbReference type="ARBA" id="ARBA00022989"/>
    </source>
</evidence>
<keyword evidence="16" id="KW-1185">Reference proteome</keyword>
<dbReference type="PANTHER" id="PTHR31462">
    <property type="entry name" value="ENDOSOMAL/LYSOSOMAL POTASSIUM CHANNEL TMEM175"/>
    <property type="match status" value="1"/>
</dbReference>
<dbReference type="OrthoDB" id="7626281at2"/>
<evidence type="ECO:0000256" key="13">
    <source>
        <dbReference type="SAM" id="MobiDB-lite"/>
    </source>
</evidence>
<gene>
    <name evidence="15" type="ORF">FPZ11_12295</name>
</gene>
<evidence type="ECO:0000256" key="12">
    <source>
        <dbReference type="ARBA" id="ARBA00034430"/>
    </source>
</evidence>
<evidence type="ECO:0000256" key="9">
    <source>
        <dbReference type="ARBA" id="ARBA00023065"/>
    </source>
</evidence>
<feature type="transmembrane region" description="Helical" evidence="14">
    <location>
        <begin position="196"/>
        <end position="213"/>
    </location>
</feature>
<keyword evidence="3" id="KW-0813">Transport</keyword>
<feature type="transmembrane region" description="Helical" evidence="14">
    <location>
        <begin position="24"/>
        <end position="43"/>
    </location>
</feature>
<evidence type="ECO:0000256" key="14">
    <source>
        <dbReference type="SAM" id="Phobius"/>
    </source>
</evidence>
<keyword evidence="9" id="KW-0406">Ion transport</keyword>
<comment type="catalytic activity">
    <reaction evidence="12">
        <text>K(+)(in) = K(+)(out)</text>
        <dbReference type="Rhea" id="RHEA:29463"/>
        <dbReference type="ChEBI" id="CHEBI:29103"/>
    </reaction>
</comment>
<keyword evidence="7" id="KW-0630">Potassium</keyword>
<evidence type="ECO:0000256" key="3">
    <source>
        <dbReference type="ARBA" id="ARBA00022448"/>
    </source>
</evidence>
<proteinExistence type="inferred from homology"/>
<keyword evidence="11" id="KW-0407">Ion channel</keyword>
<evidence type="ECO:0000313" key="16">
    <source>
        <dbReference type="Proteomes" id="UP000320216"/>
    </source>
</evidence>
<evidence type="ECO:0000256" key="5">
    <source>
        <dbReference type="ARBA" id="ARBA00022692"/>
    </source>
</evidence>
<name>A0A5B8M5G2_9MICO</name>
<evidence type="ECO:0000256" key="11">
    <source>
        <dbReference type="ARBA" id="ARBA00023303"/>
    </source>
</evidence>
<dbReference type="GO" id="GO:0016020">
    <property type="term" value="C:membrane"/>
    <property type="evidence" value="ECO:0007669"/>
    <property type="project" value="UniProtKB-SubCell"/>
</dbReference>
<keyword evidence="10 14" id="KW-0472">Membrane</keyword>
<keyword evidence="4" id="KW-0633">Potassium transport</keyword>
<reference evidence="15 16" key="1">
    <citation type="submission" date="2019-07" db="EMBL/GenBank/DDBJ databases">
        <title>Full genome sequence of Humibacter sp. WJ7-1.</title>
        <authorList>
            <person name="Im W.-T."/>
        </authorList>
    </citation>
    <scope>NUCLEOTIDE SEQUENCE [LARGE SCALE GENOMIC DNA]</scope>
    <source>
        <strain evidence="15 16">WJ7-1</strain>
    </source>
</reference>